<dbReference type="InterPro" id="IPR025566">
    <property type="entry name" value="DUF4331"/>
</dbReference>
<organism evidence="1 2">
    <name type="scientific">Streptomyces tropicalis</name>
    <dbReference type="NCBI Taxonomy" id="3034234"/>
    <lineage>
        <taxon>Bacteria</taxon>
        <taxon>Bacillati</taxon>
        <taxon>Actinomycetota</taxon>
        <taxon>Actinomycetes</taxon>
        <taxon>Kitasatosporales</taxon>
        <taxon>Streptomycetaceae</taxon>
        <taxon>Streptomyces</taxon>
    </lineage>
</organism>
<evidence type="ECO:0000313" key="1">
    <source>
        <dbReference type="EMBL" id="MDF3299423.1"/>
    </source>
</evidence>
<proteinExistence type="predicted"/>
<dbReference type="Proteomes" id="UP001221150">
    <property type="component" value="Unassembled WGS sequence"/>
</dbReference>
<comment type="caution">
    <text evidence="1">The sequence shown here is derived from an EMBL/GenBank/DDBJ whole genome shotgun (WGS) entry which is preliminary data.</text>
</comment>
<sequence length="465" mass="50813">MSSHREAPEISKDPVADSTDVYAFVSPDTPDTVTLIANYIPLQNPAGGPNFYEFGDDVLYEIHIDNDGDGRADVTYQFEFTTQLRHPDSFLYNTGPILSLDSPNWNRYQTYTLTRVESSGRRSVLGRHLMCPPCNIGPLSTPNYQRLAQQAVHTVGKNRTVFAGQRAEGFYVDLGAIFDLGNLRPFQNLHNQFGMSVFTQPADGVNTTKELNVHSLAIQVPVTDLTQQGRRVRDVTDPHATIGVWTSASRRRARVIEPGNGRDLETGPYAQVSRLGNPLFNEVLVPLGHKDEWNALPPADDKRFATYVAHPELAKLLPALYPGVFPHLDAYNKSGKPRADLLAILLTGIPKGVVPGFQNYTGPTQADMIRLNTAVPPASKPNILGLIGGDPAGFPNGRRVYDDVVTVELRAVAGATLPLVDKSYTPDAAASKVTDGLTPADVTNPYLNSFPYLGVPYDGYHHPAS</sequence>
<dbReference type="Pfam" id="PF14224">
    <property type="entry name" value="DUF4331"/>
    <property type="match status" value="1"/>
</dbReference>
<dbReference type="RefSeq" id="WP_276108977.1">
    <property type="nucleotide sequence ID" value="NZ_JARJBB010000005.1"/>
</dbReference>
<dbReference type="EMBL" id="JARJBB010000005">
    <property type="protein sequence ID" value="MDF3299423.1"/>
    <property type="molecule type" value="Genomic_DNA"/>
</dbReference>
<name>A0ABT6A454_9ACTN</name>
<protein>
    <submittedName>
        <fullName evidence="1">DUF4331 domain-containing protein</fullName>
    </submittedName>
</protein>
<reference evidence="1 2" key="1">
    <citation type="submission" date="2023-03" db="EMBL/GenBank/DDBJ databases">
        <title>Draft genome sequence of Streptomyces sp. K1PA1 isolated from peat swamp forest in Thailand.</title>
        <authorList>
            <person name="Klaysubun C."/>
            <person name="Duangmal K."/>
        </authorList>
    </citation>
    <scope>NUCLEOTIDE SEQUENCE [LARGE SCALE GENOMIC DNA]</scope>
    <source>
        <strain evidence="1 2">K1PA1</strain>
    </source>
</reference>
<gene>
    <name evidence="1" type="ORF">P3H78_12395</name>
</gene>
<accession>A0ABT6A454</accession>
<keyword evidence="2" id="KW-1185">Reference proteome</keyword>
<evidence type="ECO:0000313" key="2">
    <source>
        <dbReference type="Proteomes" id="UP001221150"/>
    </source>
</evidence>